<feature type="coiled-coil region" evidence="1">
    <location>
        <begin position="68"/>
        <end position="98"/>
    </location>
</feature>
<dbReference type="NCBIfam" id="NF033516">
    <property type="entry name" value="transpos_IS3"/>
    <property type="match status" value="1"/>
</dbReference>
<comment type="caution">
    <text evidence="3">The sequence shown here is derived from an EMBL/GenBank/DDBJ whole genome shotgun (WGS) entry which is preliminary data.</text>
</comment>
<evidence type="ECO:0000259" key="2">
    <source>
        <dbReference type="PROSITE" id="PS50994"/>
    </source>
</evidence>
<dbReference type="EMBL" id="JAVKPH010000031">
    <property type="protein sequence ID" value="MDR5654667.1"/>
    <property type="molecule type" value="Genomic_DNA"/>
</dbReference>
<dbReference type="InterPro" id="IPR036397">
    <property type="entry name" value="RNaseH_sf"/>
</dbReference>
<name>A0ABU1FCU2_9RHOB</name>
<evidence type="ECO:0000313" key="3">
    <source>
        <dbReference type="EMBL" id="MDR5654667.1"/>
    </source>
</evidence>
<evidence type="ECO:0000313" key="4">
    <source>
        <dbReference type="Proteomes" id="UP001247754"/>
    </source>
</evidence>
<dbReference type="PANTHER" id="PTHR46889:SF4">
    <property type="entry name" value="TRANSPOSASE INSO FOR INSERTION SEQUENCE ELEMENT IS911B-RELATED"/>
    <property type="match status" value="1"/>
</dbReference>
<gene>
    <name evidence="3" type="ORF">RGD00_18820</name>
</gene>
<reference evidence="3 4" key="1">
    <citation type="submission" date="2023-09" db="EMBL/GenBank/DDBJ databases">
        <title>Xinfangfangia sedmenti sp. nov., isolated the sedment.</title>
        <authorList>
            <person name="Xu L."/>
        </authorList>
    </citation>
    <scope>NUCLEOTIDE SEQUENCE [LARGE SCALE GENOMIC DNA]</scope>
    <source>
        <strain evidence="3 4">LG-4</strain>
    </source>
</reference>
<keyword evidence="4" id="KW-1185">Reference proteome</keyword>
<dbReference type="Gene3D" id="1.10.10.10">
    <property type="entry name" value="Winged helix-like DNA-binding domain superfamily/Winged helix DNA-binding domain"/>
    <property type="match status" value="1"/>
</dbReference>
<dbReference type="PROSITE" id="PS50994">
    <property type="entry name" value="INTEGRASE"/>
    <property type="match status" value="1"/>
</dbReference>
<keyword evidence="1" id="KW-0175">Coiled coil</keyword>
<dbReference type="InterPro" id="IPR002514">
    <property type="entry name" value="Transposase_8"/>
</dbReference>
<dbReference type="InterPro" id="IPR036388">
    <property type="entry name" value="WH-like_DNA-bd_sf"/>
</dbReference>
<dbReference type="InterPro" id="IPR050900">
    <property type="entry name" value="Transposase_IS3/IS150/IS904"/>
</dbReference>
<dbReference type="InterPro" id="IPR012337">
    <property type="entry name" value="RNaseH-like_sf"/>
</dbReference>
<dbReference type="Pfam" id="PF13276">
    <property type="entry name" value="HTH_21"/>
    <property type="match status" value="1"/>
</dbReference>
<protein>
    <submittedName>
        <fullName evidence="3">IS3 family transposase</fullName>
    </submittedName>
</protein>
<feature type="domain" description="Integrase catalytic" evidence="2">
    <location>
        <begin position="236"/>
        <end position="401"/>
    </location>
</feature>
<dbReference type="PANTHER" id="PTHR46889">
    <property type="entry name" value="TRANSPOSASE INSF FOR INSERTION SEQUENCE IS3B-RELATED"/>
    <property type="match status" value="1"/>
</dbReference>
<dbReference type="InterPro" id="IPR025948">
    <property type="entry name" value="HTH-like_dom"/>
</dbReference>
<proteinExistence type="predicted"/>
<dbReference type="Pfam" id="PF01527">
    <property type="entry name" value="HTH_Tnp_1"/>
    <property type="match status" value="1"/>
</dbReference>
<dbReference type="Pfam" id="PF00665">
    <property type="entry name" value="rve"/>
    <property type="match status" value="1"/>
</dbReference>
<sequence length="411" mass="46022">MTDKKHTPSYTAEFRARGVRLFREHRSDYSSDSAAYRAIASKLGCSSFSLRDWCRRAARDAGELSGPTSEEKARIKALERENRELRQANEILKKASALFRCGGARPPLPQMIAFVDDHRSVHGVGPICRVLGIAPSTFYAFKAVERDPELASDRARQDRLDMVAIKEAFDGSRGRYGARKVWHQLRREGRDIARCAVERLMKVMGLQGVVRGKKVITTNPDAAQPCPDDKVNRAFVADMPNQLWVSDFTYVSSWQGMVYVAFIIDVFARKIVGWRVSTSMTTGFVLDALNQAICQRAPSEADKLIHHSDRGSQYLSIRYTERLAEAGIDTSVGSVGDSYDNALAESIIGLFKTEVIKFLGPWKSAGQVEWETLKWVDWYNNTRLHSAIGYVTPHEAEEAFYASLNAGEKAA</sequence>
<dbReference type="InterPro" id="IPR009057">
    <property type="entry name" value="Homeodomain-like_sf"/>
</dbReference>
<evidence type="ECO:0000256" key="1">
    <source>
        <dbReference type="SAM" id="Coils"/>
    </source>
</evidence>
<dbReference type="Pfam" id="PF13333">
    <property type="entry name" value="rve_2"/>
    <property type="match status" value="1"/>
</dbReference>
<dbReference type="Gene3D" id="3.30.420.10">
    <property type="entry name" value="Ribonuclease H-like superfamily/Ribonuclease H"/>
    <property type="match status" value="1"/>
</dbReference>
<dbReference type="InterPro" id="IPR048020">
    <property type="entry name" value="Transpos_IS3"/>
</dbReference>
<dbReference type="InterPro" id="IPR001584">
    <property type="entry name" value="Integrase_cat-core"/>
</dbReference>
<dbReference type="SUPFAM" id="SSF53098">
    <property type="entry name" value="Ribonuclease H-like"/>
    <property type="match status" value="1"/>
</dbReference>
<dbReference type="Proteomes" id="UP001247754">
    <property type="component" value="Unassembled WGS sequence"/>
</dbReference>
<organism evidence="3 4">
    <name type="scientific">Ruixingdingia sedimenti</name>
    <dbReference type="NCBI Taxonomy" id="3073604"/>
    <lineage>
        <taxon>Bacteria</taxon>
        <taxon>Pseudomonadati</taxon>
        <taxon>Pseudomonadota</taxon>
        <taxon>Alphaproteobacteria</taxon>
        <taxon>Rhodobacterales</taxon>
        <taxon>Paracoccaceae</taxon>
        <taxon>Ruixingdingia</taxon>
    </lineage>
</organism>
<accession>A0ABU1FCU2</accession>
<dbReference type="SUPFAM" id="SSF46689">
    <property type="entry name" value="Homeodomain-like"/>
    <property type="match status" value="1"/>
</dbReference>